<evidence type="ECO:0000259" key="2">
    <source>
        <dbReference type="Pfam" id="PF13579"/>
    </source>
</evidence>
<organism evidence="3 4">
    <name type="scientific">Salinisphaera shabanensis E1L3A</name>
    <dbReference type="NCBI Taxonomy" id="1033802"/>
    <lineage>
        <taxon>Bacteria</taxon>
        <taxon>Pseudomonadati</taxon>
        <taxon>Pseudomonadota</taxon>
        <taxon>Gammaproteobacteria</taxon>
        <taxon>Salinisphaerales</taxon>
        <taxon>Salinisphaeraceae</taxon>
        <taxon>Salinisphaera</taxon>
    </lineage>
</organism>
<dbReference type="InterPro" id="IPR001296">
    <property type="entry name" value="Glyco_trans_1"/>
</dbReference>
<evidence type="ECO:0000259" key="1">
    <source>
        <dbReference type="Pfam" id="PF00534"/>
    </source>
</evidence>
<dbReference type="PANTHER" id="PTHR45947">
    <property type="entry name" value="SULFOQUINOVOSYL TRANSFERASE SQD2"/>
    <property type="match status" value="1"/>
</dbReference>
<dbReference type="EC" id="2.4.1.214" evidence="3"/>
<sequence length="383" mass="42162">MRVLIHAPWPAEYTAELAAALGARDDIERLCLVVRRDFAYAEAAGCAVARCYPAARIKRGRLQKLTAHAVALARTAACIWRERPDVLHVQALHQPLLDWPLLVIARLRGARLVWTAHNSLPHESGRFDAALFRRIYRHVDAVIAHTRFTADTLVRELDVRNAKVHVIAHGPLTLGAAPAPARDQARRALGIADDTFMLLLFGRLRPYKGLDLLLAALDRLQDPYMHLVVAGEDAFGDATGQLQGRDDVSADLRRVDDESTARYFAAADLVVLPYRRIDQSGVLMLALTYRSAVLASDIGGLAESIDNERTGFLLDPVDAETLAARLADIKSRPDALADVRRQIAADEDGQRGWPTLAERTADVYRSAISRGGASSNTDQSRRP</sequence>
<gene>
    <name evidence="3" type="ORF">SSPSH_002618</name>
</gene>
<dbReference type="Gene3D" id="3.40.50.2000">
    <property type="entry name" value="Glycogen Phosphorylase B"/>
    <property type="match status" value="2"/>
</dbReference>
<dbReference type="AlphaFoldDB" id="U2EJQ8"/>
<feature type="domain" description="Glycosyl transferase family 1" evidence="1">
    <location>
        <begin position="182"/>
        <end position="340"/>
    </location>
</feature>
<dbReference type="Pfam" id="PF00534">
    <property type="entry name" value="Glycos_transf_1"/>
    <property type="match status" value="1"/>
</dbReference>
<dbReference type="InterPro" id="IPR028098">
    <property type="entry name" value="Glyco_trans_4-like_N"/>
</dbReference>
<reference evidence="3 4" key="2">
    <citation type="journal article" date="2013" name="PLoS ONE">
        <title>INDIGO - INtegrated Data Warehouse of MIcrobial GenOmes with Examples from the Red Sea Extremophiles.</title>
        <authorList>
            <person name="Alam I."/>
            <person name="Antunes A."/>
            <person name="Kamau A.A."/>
            <person name="Ba Alawi W."/>
            <person name="Kalkatawi M."/>
            <person name="Stingl U."/>
            <person name="Bajic V.B."/>
        </authorList>
    </citation>
    <scope>NUCLEOTIDE SEQUENCE [LARGE SCALE GENOMIC DNA]</scope>
    <source>
        <strain evidence="3 4">E1L3A</strain>
    </source>
</reference>
<reference evidence="3 4" key="1">
    <citation type="journal article" date="2011" name="J. Bacteriol.">
        <title>Genome sequence of Salinisphaera shabanensis, a gammaproteobacterium from the harsh, variable environment of the brine-seawater interface of the Shaban Deep in the Red Sea.</title>
        <authorList>
            <person name="Antunes A."/>
            <person name="Alam I."/>
            <person name="Bajic V.B."/>
            <person name="Stingl U."/>
        </authorList>
    </citation>
    <scope>NUCLEOTIDE SEQUENCE [LARGE SCALE GENOMIC DNA]</scope>
    <source>
        <strain evidence="3 4">E1L3A</strain>
    </source>
</reference>
<evidence type="ECO:0000313" key="3">
    <source>
        <dbReference type="EMBL" id="ERJ18522.1"/>
    </source>
</evidence>
<dbReference type="EMBL" id="AFNV02000018">
    <property type="protein sequence ID" value="ERJ18522.1"/>
    <property type="molecule type" value="Genomic_DNA"/>
</dbReference>
<protein>
    <submittedName>
        <fullName evidence="3">Glycoprotein 3-alpha-L-fucosyltransferase</fullName>
        <ecNumber evidence="3">2.4.1.214</ecNumber>
    </submittedName>
</protein>
<feature type="domain" description="Glycosyltransferase subfamily 4-like N-terminal" evidence="2">
    <location>
        <begin position="11"/>
        <end position="168"/>
    </location>
</feature>
<evidence type="ECO:0000313" key="4">
    <source>
        <dbReference type="Proteomes" id="UP000006242"/>
    </source>
</evidence>
<name>U2EJQ8_9GAMM</name>
<dbReference type="SUPFAM" id="SSF53756">
    <property type="entry name" value="UDP-Glycosyltransferase/glycogen phosphorylase"/>
    <property type="match status" value="1"/>
</dbReference>
<dbReference type="PANTHER" id="PTHR45947:SF3">
    <property type="entry name" value="SULFOQUINOVOSYL TRANSFERASE SQD2"/>
    <property type="match status" value="1"/>
</dbReference>
<dbReference type="CDD" id="cd03801">
    <property type="entry name" value="GT4_PimA-like"/>
    <property type="match status" value="1"/>
</dbReference>
<dbReference type="RefSeq" id="WP_006914692.1">
    <property type="nucleotide sequence ID" value="NZ_AFNV02000018.1"/>
</dbReference>
<keyword evidence="3" id="KW-0808">Transferase</keyword>
<dbReference type="STRING" id="1033802.SSPSH_002618"/>
<accession>U2EJQ8</accession>
<dbReference type="InterPro" id="IPR050194">
    <property type="entry name" value="Glycosyltransferase_grp1"/>
</dbReference>
<keyword evidence="4" id="KW-1185">Reference proteome</keyword>
<dbReference type="GO" id="GO:0018392">
    <property type="term" value="F:glycoprotein 3-alpha-L-fucosyltransferase activity"/>
    <property type="evidence" value="ECO:0007669"/>
    <property type="project" value="UniProtKB-EC"/>
</dbReference>
<comment type="caution">
    <text evidence="3">The sequence shown here is derived from an EMBL/GenBank/DDBJ whole genome shotgun (WGS) entry which is preliminary data.</text>
</comment>
<dbReference type="Proteomes" id="UP000006242">
    <property type="component" value="Unassembled WGS sequence"/>
</dbReference>
<dbReference type="OrthoDB" id="9802524at2"/>
<proteinExistence type="predicted"/>
<dbReference type="eggNOG" id="COG0438">
    <property type="taxonomic scope" value="Bacteria"/>
</dbReference>
<dbReference type="Pfam" id="PF13579">
    <property type="entry name" value="Glyco_trans_4_4"/>
    <property type="match status" value="1"/>
</dbReference>
<keyword evidence="3" id="KW-0328">Glycosyltransferase</keyword>